<evidence type="ECO:0000313" key="4">
    <source>
        <dbReference type="Proteomes" id="UP000182498"/>
    </source>
</evidence>
<protein>
    <recommendedName>
        <fullName evidence="5">Secreted protein</fullName>
    </recommendedName>
</protein>
<gene>
    <name evidence="3" type="ORF">CVAR292_02133</name>
</gene>
<name>A0A0X2NMV4_9CORY</name>
<dbReference type="Gene3D" id="3.30.1330.40">
    <property type="entry name" value="RutC-like"/>
    <property type="match status" value="1"/>
</dbReference>
<feature type="compositionally biased region" description="Low complexity" evidence="1">
    <location>
        <begin position="163"/>
        <end position="202"/>
    </location>
</feature>
<feature type="region of interest" description="Disordered" evidence="1">
    <location>
        <begin position="160"/>
        <end position="218"/>
    </location>
</feature>
<keyword evidence="2" id="KW-0732">Signal</keyword>
<keyword evidence="4" id="KW-1185">Reference proteome</keyword>
<evidence type="ECO:0000313" key="3">
    <source>
        <dbReference type="EMBL" id="CUU66786.1"/>
    </source>
</evidence>
<dbReference type="PROSITE" id="PS51257">
    <property type="entry name" value="PROKAR_LIPOPROTEIN"/>
    <property type="match status" value="1"/>
</dbReference>
<dbReference type="RefSeq" id="WP_073884436.1">
    <property type="nucleotide sequence ID" value="NZ_FAUH01000015.1"/>
</dbReference>
<dbReference type="OrthoDB" id="9803101at2"/>
<accession>A0A0X2NMV4</accession>
<dbReference type="SUPFAM" id="SSF55298">
    <property type="entry name" value="YjgF-like"/>
    <property type="match status" value="1"/>
</dbReference>
<feature type="signal peptide" evidence="2">
    <location>
        <begin position="1"/>
        <end position="23"/>
    </location>
</feature>
<sequence length="241" mass="25776">MRHPRTAALLTGGALLLTVSACADEAVFSSSVSEETDVAAAGISVPADASIFRSSATGPEHLNYMAEDDDPMAFVDPDLLDDDGKLPEGMTVTEAQSLQVLSQLQDLLTDRKLKLYEVGTVRVYLAVDGRDGADFDGWERAYRRYFANIDRDTGRSLLEEPVETTSASAGSSASESASESASQEPTESSTETTTPEESPISELYPGTDNRTRPTIVTVGVAQQPVEGWLVQVEIEAVHGES</sequence>
<reference evidence="4" key="1">
    <citation type="submission" date="2015-11" db="EMBL/GenBank/DDBJ databases">
        <authorList>
            <person name="Dugat-Bony E."/>
        </authorList>
    </citation>
    <scope>NUCLEOTIDE SEQUENCE [LARGE SCALE GENOMIC DNA]</scope>
    <source>
        <strain evidence="4">Mu292</strain>
    </source>
</reference>
<dbReference type="Proteomes" id="UP000182498">
    <property type="component" value="Unassembled WGS sequence"/>
</dbReference>
<feature type="chain" id="PRO_5007036608" description="Secreted protein" evidence="2">
    <location>
        <begin position="24"/>
        <end position="241"/>
    </location>
</feature>
<organism evidence="3 4">
    <name type="scientific">Corynebacterium variabile</name>
    <dbReference type="NCBI Taxonomy" id="1727"/>
    <lineage>
        <taxon>Bacteria</taxon>
        <taxon>Bacillati</taxon>
        <taxon>Actinomycetota</taxon>
        <taxon>Actinomycetes</taxon>
        <taxon>Mycobacteriales</taxon>
        <taxon>Corynebacteriaceae</taxon>
        <taxon>Corynebacterium</taxon>
    </lineage>
</organism>
<proteinExistence type="predicted"/>
<evidence type="ECO:0000256" key="2">
    <source>
        <dbReference type="SAM" id="SignalP"/>
    </source>
</evidence>
<evidence type="ECO:0008006" key="5">
    <source>
        <dbReference type="Google" id="ProtNLM"/>
    </source>
</evidence>
<dbReference type="AlphaFoldDB" id="A0A0X2NMV4"/>
<dbReference type="InterPro" id="IPR035959">
    <property type="entry name" value="RutC-like_sf"/>
</dbReference>
<evidence type="ECO:0000256" key="1">
    <source>
        <dbReference type="SAM" id="MobiDB-lite"/>
    </source>
</evidence>
<dbReference type="EMBL" id="FAUH01000015">
    <property type="protein sequence ID" value="CUU66786.1"/>
    <property type="molecule type" value="Genomic_DNA"/>
</dbReference>